<dbReference type="Pfam" id="PF13577">
    <property type="entry name" value="SnoaL_4"/>
    <property type="match status" value="1"/>
</dbReference>
<dbReference type="RefSeq" id="WP_104520090.1">
    <property type="nucleotide sequence ID" value="NZ_NHRY01000190.1"/>
</dbReference>
<sequence length="163" mass="18691">MVTIPGTGDLALWCALNQLIADYWAEVDHNAGRRAHEFYLPDAIYIVGANYFEGHENIQAFYDRRRERGTTTTRHIVSNVQVFRDDARRARIIGVMSLYRAEGRPPVEEARPLAMIADFEAQCLMTGDQQWRFRSHELRPVFIGMNRPFSVAIDAERLRPPGG</sequence>
<dbReference type="InterPro" id="IPR037401">
    <property type="entry name" value="SnoaL-like"/>
</dbReference>
<reference evidence="2 3" key="1">
    <citation type="journal article" date="2018" name="Arch. Microbiol.">
        <title>New insights into the metabolic potential of the phototrophic purple bacterium Rhodopila globiformis DSM 161(T) from its draft genome sequence and evidence for a vanadium-dependent nitrogenase.</title>
        <authorList>
            <person name="Imhoff J.F."/>
            <person name="Rahn T."/>
            <person name="Kunzel S."/>
            <person name="Neulinger S.C."/>
        </authorList>
    </citation>
    <scope>NUCLEOTIDE SEQUENCE [LARGE SCALE GENOMIC DNA]</scope>
    <source>
        <strain evidence="2 3">DSM 161</strain>
    </source>
</reference>
<gene>
    <name evidence="2" type="ORF">CCS01_17375</name>
</gene>
<dbReference type="AlphaFoldDB" id="A0A2S6N9V2"/>
<evidence type="ECO:0000313" key="3">
    <source>
        <dbReference type="Proteomes" id="UP000239724"/>
    </source>
</evidence>
<dbReference type="SUPFAM" id="SSF54427">
    <property type="entry name" value="NTF2-like"/>
    <property type="match status" value="1"/>
</dbReference>
<evidence type="ECO:0000313" key="2">
    <source>
        <dbReference type="EMBL" id="PPQ31381.1"/>
    </source>
</evidence>
<feature type="domain" description="SnoaL-like" evidence="1">
    <location>
        <begin position="15"/>
        <end position="135"/>
    </location>
</feature>
<protein>
    <recommendedName>
        <fullName evidence="1">SnoaL-like domain-containing protein</fullName>
    </recommendedName>
</protein>
<organism evidence="2 3">
    <name type="scientific">Rhodopila globiformis</name>
    <name type="common">Rhodopseudomonas globiformis</name>
    <dbReference type="NCBI Taxonomy" id="1071"/>
    <lineage>
        <taxon>Bacteria</taxon>
        <taxon>Pseudomonadati</taxon>
        <taxon>Pseudomonadota</taxon>
        <taxon>Alphaproteobacteria</taxon>
        <taxon>Acetobacterales</taxon>
        <taxon>Acetobacteraceae</taxon>
        <taxon>Rhodopila</taxon>
    </lineage>
</organism>
<dbReference type="InterPro" id="IPR032710">
    <property type="entry name" value="NTF2-like_dom_sf"/>
</dbReference>
<evidence type="ECO:0000259" key="1">
    <source>
        <dbReference type="Pfam" id="PF13577"/>
    </source>
</evidence>
<dbReference type="OrthoDB" id="8364121at2"/>
<keyword evidence="3" id="KW-1185">Reference proteome</keyword>
<dbReference type="Gene3D" id="3.10.450.50">
    <property type="match status" value="1"/>
</dbReference>
<comment type="caution">
    <text evidence="2">The sequence shown here is derived from an EMBL/GenBank/DDBJ whole genome shotgun (WGS) entry which is preliminary data.</text>
</comment>
<accession>A0A2S6N9V2</accession>
<dbReference type="EMBL" id="NHRY01000190">
    <property type="protein sequence ID" value="PPQ31381.1"/>
    <property type="molecule type" value="Genomic_DNA"/>
</dbReference>
<name>A0A2S6N9V2_RHOGL</name>
<proteinExistence type="predicted"/>
<dbReference type="Proteomes" id="UP000239724">
    <property type="component" value="Unassembled WGS sequence"/>
</dbReference>